<evidence type="ECO:0000256" key="1">
    <source>
        <dbReference type="SAM" id="MobiDB-lite"/>
    </source>
</evidence>
<keyword evidence="5" id="KW-1185">Reference proteome</keyword>
<dbReference type="Proteomes" id="UP000552097">
    <property type="component" value="Unassembled WGS sequence"/>
</dbReference>
<evidence type="ECO:0000256" key="2">
    <source>
        <dbReference type="SAM" id="Phobius"/>
    </source>
</evidence>
<dbReference type="InterPro" id="IPR006976">
    <property type="entry name" value="VanZ-like"/>
</dbReference>
<dbReference type="RefSeq" id="WP_184927356.1">
    <property type="nucleotide sequence ID" value="NZ_JACHMO010000001.1"/>
</dbReference>
<keyword evidence="2" id="KW-0472">Membrane</keyword>
<reference evidence="4 5" key="1">
    <citation type="submission" date="2020-08" db="EMBL/GenBank/DDBJ databases">
        <title>Sequencing the genomes of 1000 actinobacteria strains.</title>
        <authorList>
            <person name="Klenk H.-P."/>
        </authorList>
    </citation>
    <scope>NUCLEOTIDE SEQUENCE [LARGE SCALE GENOMIC DNA]</scope>
    <source>
        <strain evidence="4 5">DSM 45486</strain>
    </source>
</reference>
<organism evidence="4 5">
    <name type="scientific">Saccharothrix ecbatanensis</name>
    <dbReference type="NCBI Taxonomy" id="1105145"/>
    <lineage>
        <taxon>Bacteria</taxon>
        <taxon>Bacillati</taxon>
        <taxon>Actinomycetota</taxon>
        <taxon>Actinomycetes</taxon>
        <taxon>Pseudonocardiales</taxon>
        <taxon>Pseudonocardiaceae</taxon>
        <taxon>Saccharothrix</taxon>
    </lineage>
</organism>
<feature type="region of interest" description="Disordered" evidence="1">
    <location>
        <begin position="176"/>
        <end position="196"/>
    </location>
</feature>
<feature type="domain" description="VanZ-like" evidence="3">
    <location>
        <begin position="95"/>
        <end position="161"/>
    </location>
</feature>
<name>A0A7W9HRQ6_9PSEU</name>
<dbReference type="Pfam" id="PF04892">
    <property type="entry name" value="VanZ"/>
    <property type="match status" value="1"/>
</dbReference>
<evidence type="ECO:0000313" key="4">
    <source>
        <dbReference type="EMBL" id="MBB5807272.1"/>
    </source>
</evidence>
<dbReference type="EMBL" id="JACHMO010000001">
    <property type="protein sequence ID" value="MBB5807272.1"/>
    <property type="molecule type" value="Genomic_DNA"/>
</dbReference>
<sequence>MSARQDVDVAEWVLSQPETVATLVGGSLVLGAAGFAVARWRRWPATPAVLAGCGLALALAVTLARAGGSFTLITTDPVGRCVGNGFSLAGSRERLNLLMLAPFAFFATVACRRPFAVFVVSGLFSGGVELVQAATGIGVCEEQDLYNNTIGAMAAVVLAVVSGVLVAALKRSKAERSQAERSQASSPDGQISRMTGFGGCAPVSSLVRASCHPTDLPPGYHTHQGGSPK</sequence>
<feature type="transmembrane region" description="Helical" evidence="2">
    <location>
        <begin position="118"/>
        <end position="138"/>
    </location>
</feature>
<evidence type="ECO:0000259" key="3">
    <source>
        <dbReference type="Pfam" id="PF04892"/>
    </source>
</evidence>
<gene>
    <name evidence="4" type="ORF">F4560_007040</name>
</gene>
<feature type="transmembrane region" description="Helical" evidence="2">
    <location>
        <begin position="150"/>
        <end position="169"/>
    </location>
</feature>
<feature type="transmembrane region" description="Helical" evidence="2">
    <location>
        <begin position="20"/>
        <end position="38"/>
    </location>
</feature>
<comment type="caution">
    <text evidence="4">The sequence shown here is derived from an EMBL/GenBank/DDBJ whole genome shotgun (WGS) entry which is preliminary data.</text>
</comment>
<feature type="transmembrane region" description="Helical" evidence="2">
    <location>
        <begin position="94"/>
        <end position="111"/>
    </location>
</feature>
<feature type="compositionally biased region" description="Polar residues" evidence="1">
    <location>
        <begin position="180"/>
        <end position="193"/>
    </location>
</feature>
<accession>A0A7W9HRQ6</accession>
<feature type="transmembrane region" description="Helical" evidence="2">
    <location>
        <begin position="50"/>
        <end position="74"/>
    </location>
</feature>
<keyword evidence="2" id="KW-0812">Transmembrane</keyword>
<proteinExistence type="predicted"/>
<dbReference type="AlphaFoldDB" id="A0A7W9HRQ6"/>
<protein>
    <recommendedName>
        <fullName evidence="3">VanZ-like domain-containing protein</fullName>
    </recommendedName>
</protein>
<keyword evidence="2" id="KW-1133">Transmembrane helix</keyword>
<evidence type="ECO:0000313" key="5">
    <source>
        <dbReference type="Proteomes" id="UP000552097"/>
    </source>
</evidence>